<dbReference type="InterPro" id="IPR002931">
    <property type="entry name" value="Transglutaminase-like"/>
</dbReference>
<evidence type="ECO:0000313" key="4">
    <source>
        <dbReference type="Proteomes" id="UP000184420"/>
    </source>
</evidence>
<dbReference type="RefSeq" id="WP_073083434.1">
    <property type="nucleotide sequence ID" value="NZ_FRBL01000006.1"/>
</dbReference>
<dbReference type="InterPro" id="IPR038765">
    <property type="entry name" value="Papain-like_cys_pep_sf"/>
</dbReference>
<keyword evidence="1" id="KW-0732">Signal</keyword>
<evidence type="ECO:0000256" key="1">
    <source>
        <dbReference type="SAM" id="SignalP"/>
    </source>
</evidence>
<dbReference type="Pfam" id="PF01841">
    <property type="entry name" value="Transglut_core"/>
    <property type="match status" value="1"/>
</dbReference>
<accession>A0A1M7FWU5</accession>
<evidence type="ECO:0000259" key="2">
    <source>
        <dbReference type="SMART" id="SM00460"/>
    </source>
</evidence>
<keyword evidence="4" id="KW-1185">Reference proteome</keyword>
<organism evidence="3 4">
    <name type="scientific">Chitinophaga jiangningensis</name>
    <dbReference type="NCBI Taxonomy" id="1419482"/>
    <lineage>
        <taxon>Bacteria</taxon>
        <taxon>Pseudomonadati</taxon>
        <taxon>Bacteroidota</taxon>
        <taxon>Chitinophagia</taxon>
        <taxon>Chitinophagales</taxon>
        <taxon>Chitinophagaceae</taxon>
        <taxon>Chitinophaga</taxon>
    </lineage>
</organism>
<dbReference type="Gene3D" id="3.10.620.30">
    <property type="match status" value="1"/>
</dbReference>
<dbReference type="PANTHER" id="PTHR46333">
    <property type="entry name" value="CYTOKINESIS PROTEIN 3"/>
    <property type="match status" value="1"/>
</dbReference>
<feature type="domain" description="Transglutaminase-like" evidence="2">
    <location>
        <begin position="91"/>
        <end position="154"/>
    </location>
</feature>
<dbReference type="OrthoDB" id="9788327at2"/>
<dbReference type="SUPFAM" id="SSF54001">
    <property type="entry name" value="Cysteine proteinases"/>
    <property type="match status" value="1"/>
</dbReference>
<feature type="signal peptide" evidence="1">
    <location>
        <begin position="1"/>
        <end position="19"/>
    </location>
</feature>
<dbReference type="PANTHER" id="PTHR46333:SF2">
    <property type="entry name" value="CYTOKINESIS PROTEIN 3"/>
    <property type="match status" value="1"/>
</dbReference>
<gene>
    <name evidence="3" type="ORF">SAMN05444266_106309</name>
</gene>
<dbReference type="SMART" id="SM00460">
    <property type="entry name" value="TGc"/>
    <property type="match status" value="1"/>
</dbReference>
<proteinExistence type="predicted"/>
<protein>
    <submittedName>
        <fullName evidence="3">Transglutaminase-like superfamily protein</fullName>
    </submittedName>
</protein>
<dbReference type="EMBL" id="FRBL01000006">
    <property type="protein sequence ID" value="SHM08503.1"/>
    <property type="molecule type" value="Genomic_DNA"/>
</dbReference>
<dbReference type="STRING" id="1419482.SAMN05444266_106309"/>
<name>A0A1M7FWU5_9BACT</name>
<dbReference type="InterPro" id="IPR052557">
    <property type="entry name" value="CAP/Cytokinesis_protein"/>
</dbReference>
<feature type="chain" id="PRO_5009925988" evidence="1">
    <location>
        <begin position="20"/>
        <end position="367"/>
    </location>
</feature>
<sequence>MKHLLLLLSILCFHTPLYAQQTASDTAVIKIPPAATVSPTAMGKWLKANASNDYDAVKSLYYWIANNIRYDVTLASADKPYKDTIDAAIKTLTTHAGTCQGYTCLFFEVCRQANIPVDLITGYTYVQGQLSTDGSHGWLGVQLNGQWGIIDPTWGAGAVDDSDVFRFSFTWEQFMISPEKAIYTHVPFDPIFQYLSHPVKPDELRDHTWETAANRPAINFEDSIAAYKKQTALEQVKSRMRRMEAYGVINQLQRDEVSFLQKSIPAAAYSTDVASGADARFRTAISQYNKLVTLISNKKSWGGTEFLIWSDYRIKECQDILAAANAIRLTFDVNEQNRLNFVKTVNKTLAHLQKGRKDFVEVLKKNR</sequence>
<reference evidence="3 4" key="1">
    <citation type="submission" date="2016-11" db="EMBL/GenBank/DDBJ databases">
        <authorList>
            <person name="Jaros S."/>
            <person name="Januszkiewicz K."/>
            <person name="Wedrychowicz H."/>
        </authorList>
    </citation>
    <scope>NUCLEOTIDE SEQUENCE [LARGE SCALE GENOMIC DNA]</scope>
    <source>
        <strain evidence="3 4">DSM 27406</strain>
    </source>
</reference>
<dbReference type="GO" id="GO:0005737">
    <property type="term" value="C:cytoplasm"/>
    <property type="evidence" value="ECO:0007669"/>
    <property type="project" value="TreeGrafter"/>
</dbReference>
<dbReference type="AlphaFoldDB" id="A0A1M7FWU5"/>
<evidence type="ECO:0000313" key="3">
    <source>
        <dbReference type="EMBL" id="SHM08503.1"/>
    </source>
</evidence>
<dbReference type="Proteomes" id="UP000184420">
    <property type="component" value="Unassembled WGS sequence"/>
</dbReference>